<reference evidence="1 2" key="1">
    <citation type="submission" date="2015-05" db="EMBL/GenBank/DDBJ databases">
        <title>Whole genome sequence and identification of bacterial endophytes from Costus igneus.</title>
        <authorList>
            <person name="Lee Y.P."/>
            <person name="Gan H.M."/>
            <person name="Eng W."/>
            <person name="Wheatley M.S."/>
            <person name="Caraballo A."/>
            <person name="Polter S."/>
            <person name="Savka M.A."/>
            <person name="Hudson A.O."/>
        </authorList>
    </citation>
    <scope>NUCLEOTIDE SEQUENCE [LARGE SCALE GENOMIC DNA]</scope>
    <source>
        <strain evidence="1 2">RIT379</strain>
    </source>
</reference>
<evidence type="ECO:0000313" key="2">
    <source>
        <dbReference type="Proteomes" id="UP000036045"/>
    </source>
</evidence>
<keyword evidence="2" id="KW-1185">Reference proteome</keyword>
<dbReference type="Proteomes" id="UP000036045">
    <property type="component" value="Unassembled WGS sequence"/>
</dbReference>
<evidence type="ECO:0000313" key="1">
    <source>
        <dbReference type="EMBL" id="KLV17564.1"/>
    </source>
</evidence>
<accession>A0A0J1HV54</accession>
<dbReference type="AlphaFoldDB" id="A0A0J1HV54"/>
<dbReference type="OrthoDB" id="9867055at2"/>
<comment type="caution">
    <text evidence="1">The sequence shown here is derived from an EMBL/GenBank/DDBJ whole genome shotgun (WGS) entry which is preliminary data.</text>
</comment>
<organism evidence="1 2">
    <name type="scientific">Niallia circulans</name>
    <name type="common">Bacillus circulans</name>
    <dbReference type="NCBI Taxonomy" id="1397"/>
    <lineage>
        <taxon>Bacteria</taxon>
        <taxon>Bacillati</taxon>
        <taxon>Bacillota</taxon>
        <taxon>Bacilli</taxon>
        <taxon>Bacillales</taxon>
        <taxon>Bacillaceae</taxon>
        <taxon>Niallia</taxon>
    </lineage>
</organism>
<dbReference type="RefSeq" id="WP_047944799.1">
    <property type="nucleotide sequence ID" value="NZ_LDPH01000047.1"/>
</dbReference>
<dbReference type="PATRIC" id="fig|1397.4.peg.4438"/>
<proteinExistence type="predicted"/>
<gene>
    <name evidence="1" type="ORF">ABW02_24600</name>
</gene>
<dbReference type="EMBL" id="LDPH01000047">
    <property type="protein sequence ID" value="KLV17564.1"/>
    <property type="molecule type" value="Genomic_DNA"/>
</dbReference>
<sequence>MNEENYYIKKKETIIPFSHGKYKIKKTTYFLQDYEYGLRVEVTRFSLTGTVEVRLVYGGGLIIEKIYTTMSIVHPTKEQLEKIIKEFCVNSHQYKKLSGK</sequence>
<name>A0A0J1HV54_NIACI</name>
<protein>
    <submittedName>
        <fullName evidence="1">Uncharacterized protein</fullName>
    </submittedName>
</protein>